<dbReference type="STRING" id="1434107.MSBR3_1453"/>
<gene>
    <name evidence="1" type="ORF">MSBR3_1453</name>
</gene>
<proteinExistence type="predicted"/>
<protein>
    <submittedName>
        <fullName evidence="1">Uncharacterized protein</fullName>
    </submittedName>
</protein>
<dbReference type="Proteomes" id="UP000033066">
    <property type="component" value="Chromosome"/>
</dbReference>
<dbReference type="KEGG" id="mbak:MSBR3_1453"/>
<reference evidence="1" key="1">
    <citation type="submission" date="2014-07" db="EMBL/GenBank/DDBJ databases">
        <title>Methanogenic archaea and the global carbon cycle.</title>
        <authorList>
            <person name="Henriksen J.R."/>
            <person name="Luke J."/>
            <person name="Reinhart S."/>
            <person name="Benedict M.N."/>
            <person name="Youngblut N.D."/>
            <person name="Metcalf M.E."/>
            <person name="Whitaker R.J."/>
            <person name="Metcalf W.W."/>
        </authorList>
    </citation>
    <scope>NUCLEOTIDE SEQUENCE [LARGE SCALE GENOMIC DNA]</scope>
    <source>
        <strain evidence="1">3</strain>
    </source>
</reference>
<evidence type="ECO:0000313" key="1">
    <source>
        <dbReference type="EMBL" id="AKB82031.1"/>
    </source>
</evidence>
<dbReference type="AlphaFoldDB" id="A0A0E3SK09"/>
<accession>A0A0E3SK09</accession>
<dbReference type="EMBL" id="CP009517">
    <property type="protein sequence ID" value="AKB82031.1"/>
    <property type="molecule type" value="Genomic_DNA"/>
</dbReference>
<sequence length="115" mass="13838">MSLGNKFSYFNIVPSRKILQCPEEILYINLTDGLSSTILNYILFLMEGFSYLKKFSFVLRFYQGVLEGNFVGIRFIPFNIRLFPLNIRFFLLDTRFFLLDIRFFLLYTRFFYTVT</sequence>
<name>A0A0E3SK09_METBA</name>
<keyword evidence="2" id="KW-1185">Reference proteome</keyword>
<dbReference type="HOGENOM" id="CLU_2103480_0_0_2"/>
<evidence type="ECO:0000313" key="2">
    <source>
        <dbReference type="Proteomes" id="UP000033066"/>
    </source>
</evidence>
<organism evidence="1 2">
    <name type="scientific">Methanosarcina barkeri 3</name>
    <dbReference type="NCBI Taxonomy" id="1434107"/>
    <lineage>
        <taxon>Archaea</taxon>
        <taxon>Methanobacteriati</taxon>
        <taxon>Methanobacteriota</taxon>
        <taxon>Stenosarchaea group</taxon>
        <taxon>Methanomicrobia</taxon>
        <taxon>Methanosarcinales</taxon>
        <taxon>Methanosarcinaceae</taxon>
        <taxon>Methanosarcina</taxon>
    </lineage>
</organism>
<dbReference type="PATRIC" id="fig|1434107.4.peg.1885"/>